<feature type="region of interest" description="Disordered" evidence="1">
    <location>
        <begin position="1"/>
        <end position="25"/>
    </location>
</feature>
<dbReference type="PANTHER" id="PTHR24104">
    <property type="entry name" value="E3 UBIQUITIN-PROTEIN LIGASE NHLRC1-RELATED"/>
    <property type="match status" value="1"/>
</dbReference>
<dbReference type="Gene3D" id="2.120.10.30">
    <property type="entry name" value="TolB, C-terminal domain"/>
    <property type="match status" value="2"/>
</dbReference>
<dbReference type="InterPro" id="IPR050952">
    <property type="entry name" value="TRIM-NHL_E3_ligases"/>
</dbReference>
<evidence type="ECO:0000256" key="1">
    <source>
        <dbReference type="SAM" id="MobiDB-lite"/>
    </source>
</evidence>
<dbReference type="PANTHER" id="PTHR24104:SF25">
    <property type="entry name" value="PROTEIN LIN-41"/>
    <property type="match status" value="1"/>
</dbReference>
<proteinExistence type="predicted"/>
<dbReference type="RefSeq" id="WP_006368955.1">
    <property type="nucleotide sequence ID" value="NZ_CP116236.1"/>
</dbReference>
<protein>
    <recommendedName>
        <fullName evidence="4">NHL repeat-containing protein</fullName>
    </recommendedName>
</protein>
<gene>
    <name evidence="2" type="ORF">HGA05_26180</name>
</gene>
<feature type="region of interest" description="Disordered" evidence="1">
    <location>
        <begin position="217"/>
        <end position="241"/>
    </location>
</feature>
<dbReference type="GO" id="GO:0008270">
    <property type="term" value="F:zinc ion binding"/>
    <property type="evidence" value="ECO:0007669"/>
    <property type="project" value="UniProtKB-KW"/>
</dbReference>
<evidence type="ECO:0000313" key="2">
    <source>
        <dbReference type="EMBL" id="NKY05052.1"/>
    </source>
</evidence>
<evidence type="ECO:0008006" key="4">
    <source>
        <dbReference type="Google" id="ProtNLM"/>
    </source>
</evidence>
<evidence type="ECO:0000313" key="3">
    <source>
        <dbReference type="Proteomes" id="UP000563898"/>
    </source>
</evidence>
<dbReference type="AlphaFoldDB" id="A0A846WU27"/>
<organism evidence="2 3">
    <name type="scientific">Gordonia polyisoprenivorans</name>
    <dbReference type="NCBI Taxonomy" id="84595"/>
    <lineage>
        <taxon>Bacteria</taxon>
        <taxon>Bacillati</taxon>
        <taxon>Actinomycetota</taxon>
        <taxon>Actinomycetes</taxon>
        <taxon>Mycobacteriales</taxon>
        <taxon>Gordoniaceae</taxon>
        <taxon>Gordonia</taxon>
    </lineage>
</organism>
<accession>A0A846WU27</accession>
<sequence length="409" mass="43390">MGTTTRVTRTVSMRTTRPGGAPPAADIADSHGWRAARWLGAPAPGGLALPSATPAADTLYAPRGVWLDEHHLIAADTGNHRLLLWHGIPDTDHQPADVLLGQSEWASDGANDDGRGSERGLHLPTGVLVHDGALIVCDAWNHRVLVYSEVPTATRPADLVLGQRELSDVEPNRGGAPNGASFYWPFGAGIVDGGFWVADTGNRRVLGWLDGVPTSPDRPADVVLGQSDPQGREENRGGPADACSFRWPHAITGVDGYLLVADAGNHRVLGWRTPVVADRPADLVLGQSDFTGAGEFPYAPQTAAGLRFPYGVTAADGQLAVADTANNRLLLWERPDWLARALDGVIGGADGVLAQPTMAANGENRWDAVAPDTLCWPYGLHRDGNTIAVADSGNNRIILWDRASPEMTS</sequence>
<dbReference type="InterPro" id="IPR011042">
    <property type="entry name" value="6-blade_b-propeller_TolB-like"/>
</dbReference>
<dbReference type="Proteomes" id="UP000563898">
    <property type="component" value="Unassembled WGS sequence"/>
</dbReference>
<dbReference type="SUPFAM" id="SSF101898">
    <property type="entry name" value="NHL repeat"/>
    <property type="match status" value="1"/>
</dbReference>
<comment type="caution">
    <text evidence="2">The sequence shown here is derived from an EMBL/GenBank/DDBJ whole genome shotgun (WGS) entry which is preliminary data.</text>
</comment>
<name>A0A846WU27_9ACTN</name>
<dbReference type="EMBL" id="JAAXPC010000027">
    <property type="protein sequence ID" value="NKY05052.1"/>
    <property type="molecule type" value="Genomic_DNA"/>
</dbReference>
<reference evidence="2 3" key="1">
    <citation type="submission" date="2020-04" db="EMBL/GenBank/DDBJ databases">
        <title>MicrobeNet Type strains.</title>
        <authorList>
            <person name="Nicholson A.C."/>
        </authorList>
    </citation>
    <scope>NUCLEOTIDE SEQUENCE [LARGE SCALE GENOMIC DNA]</scope>
    <source>
        <strain evidence="2 3">ATCC BAA-14</strain>
    </source>
</reference>